<proteinExistence type="predicted"/>
<dbReference type="EMBL" id="CACTIH010005515">
    <property type="protein sequence ID" value="CAA2996014.1"/>
    <property type="molecule type" value="Genomic_DNA"/>
</dbReference>
<sequence>MTRGTIGNSTTRIRRSYKLTVGSTLKLSHTGAQTLPANSEIEKSRRAIYVLSFLLLSSLCGFLRSCLDHSELVLSTV</sequence>
<gene>
    <name evidence="2" type="ORF">OLEA9_A027523</name>
</gene>
<organism evidence="2 3">
    <name type="scientific">Olea europaea subsp. europaea</name>
    <dbReference type="NCBI Taxonomy" id="158383"/>
    <lineage>
        <taxon>Eukaryota</taxon>
        <taxon>Viridiplantae</taxon>
        <taxon>Streptophyta</taxon>
        <taxon>Embryophyta</taxon>
        <taxon>Tracheophyta</taxon>
        <taxon>Spermatophyta</taxon>
        <taxon>Magnoliopsida</taxon>
        <taxon>eudicotyledons</taxon>
        <taxon>Gunneridae</taxon>
        <taxon>Pentapetalae</taxon>
        <taxon>asterids</taxon>
        <taxon>lamiids</taxon>
        <taxon>Lamiales</taxon>
        <taxon>Oleaceae</taxon>
        <taxon>Oleeae</taxon>
        <taxon>Olea</taxon>
    </lineage>
</organism>
<dbReference type="AlphaFoldDB" id="A0A8S0SU56"/>
<dbReference type="Proteomes" id="UP000594638">
    <property type="component" value="Unassembled WGS sequence"/>
</dbReference>
<protein>
    <submittedName>
        <fullName evidence="2">Uncharacterized protein</fullName>
    </submittedName>
</protein>
<accession>A0A8S0SU56</accession>
<evidence type="ECO:0000256" key="1">
    <source>
        <dbReference type="SAM" id="Phobius"/>
    </source>
</evidence>
<keyword evidence="1" id="KW-1133">Transmembrane helix</keyword>
<keyword evidence="1" id="KW-0812">Transmembrane</keyword>
<dbReference type="Gramene" id="OE9A027523T1">
    <property type="protein sequence ID" value="OE9A027523C1"/>
    <property type="gene ID" value="OE9A027523"/>
</dbReference>
<feature type="transmembrane region" description="Helical" evidence="1">
    <location>
        <begin position="47"/>
        <end position="65"/>
    </location>
</feature>
<evidence type="ECO:0000313" key="2">
    <source>
        <dbReference type="EMBL" id="CAA2996014.1"/>
    </source>
</evidence>
<reference evidence="2 3" key="1">
    <citation type="submission" date="2019-12" db="EMBL/GenBank/DDBJ databases">
        <authorList>
            <person name="Alioto T."/>
            <person name="Alioto T."/>
            <person name="Gomez Garrido J."/>
        </authorList>
    </citation>
    <scope>NUCLEOTIDE SEQUENCE [LARGE SCALE GENOMIC DNA]</scope>
</reference>
<comment type="caution">
    <text evidence="2">The sequence shown here is derived from an EMBL/GenBank/DDBJ whole genome shotgun (WGS) entry which is preliminary data.</text>
</comment>
<evidence type="ECO:0000313" key="3">
    <source>
        <dbReference type="Proteomes" id="UP000594638"/>
    </source>
</evidence>
<keyword evidence="1" id="KW-0472">Membrane</keyword>
<keyword evidence="3" id="KW-1185">Reference proteome</keyword>
<name>A0A8S0SU56_OLEEU</name>